<comment type="pathway">
    <text evidence="2">Carbohydrate metabolism; tricarboxylic acid cycle; isocitrate from oxaloacetate: step 2/2.</text>
</comment>
<dbReference type="UniPathway" id="UPA00223">
    <property type="reaction ID" value="UER00718"/>
</dbReference>
<accession>A0A3A4ZAV2</accession>
<dbReference type="EC" id="4.2.1.3" evidence="4"/>
<dbReference type="FunFam" id="3.20.19.10:FF:000002">
    <property type="entry name" value="Aconitate hydratase, mitochondrial"/>
    <property type="match status" value="1"/>
</dbReference>
<dbReference type="InterPro" id="IPR001030">
    <property type="entry name" value="Acoase/IPM_deHydtase_lsu_aba"/>
</dbReference>
<evidence type="ECO:0000256" key="7">
    <source>
        <dbReference type="ARBA" id="ARBA00022946"/>
    </source>
</evidence>
<dbReference type="PROSITE" id="PS01244">
    <property type="entry name" value="ACONITASE_2"/>
    <property type="match status" value="1"/>
</dbReference>
<dbReference type="Pfam" id="PF00330">
    <property type="entry name" value="Aconitase"/>
    <property type="match status" value="1"/>
</dbReference>
<evidence type="ECO:0000256" key="10">
    <source>
        <dbReference type="ARBA" id="ARBA00023239"/>
    </source>
</evidence>
<evidence type="ECO:0000256" key="4">
    <source>
        <dbReference type="ARBA" id="ARBA00012926"/>
    </source>
</evidence>
<dbReference type="GO" id="GO:0046872">
    <property type="term" value="F:metal ion binding"/>
    <property type="evidence" value="ECO:0007669"/>
    <property type="project" value="UniProtKB-KW"/>
</dbReference>
<dbReference type="PANTHER" id="PTHR43160:SF3">
    <property type="entry name" value="ACONITATE HYDRATASE, MITOCHONDRIAL"/>
    <property type="match status" value="1"/>
</dbReference>
<dbReference type="InterPro" id="IPR036008">
    <property type="entry name" value="Aconitase_4Fe-4S_dom"/>
</dbReference>
<keyword evidence="9" id="KW-0411">Iron-sulfur</keyword>
<dbReference type="InterPro" id="IPR000573">
    <property type="entry name" value="AconitaseA/IPMdHydase_ssu_swvl"/>
</dbReference>
<dbReference type="InterPro" id="IPR006248">
    <property type="entry name" value="Aconitase_mito-like"/>
</dbReference>
<evidence type="ECO:0000259" key="13">
    <source>
        <dbReference type="Pfam" id="PF00330"/>
    </source>
</evidence>
<dbReference type="InterPro" id="IPR015932">
    <property type="entry name" value="Aconitase_dom2"/>
</dbReference>
<dbReference type="GO" id="GO:0003994">
    <property type="term" value="F:aconitate hydratase activity"/>
    <property type="evidence" value="ECO:0007669"/>
    <property type="project" value="UniProtKB-EC"/>
</dbReference>
<comment type="cofactor">
    <cofactor evidence="1">
        <name>[4Fe-4S] cluster</name>
        <dbReference type="ChEBI" id="CHEBI:49883"/>
    </cofactor>
</comment>
<dbReference type="InterPro" id="IPR015931">
    <property type="entry name" value="Acnase/IPM_dHydase_lsu_aba_1/3"/>
</dbReference>
<dbReference type="InterPro" id="IPR018136">
    <property type="entry name" value="Aconitase_4Fe-4S_BS"/>
</dbReference>
<dbReference type="PROSITE" id="PS00450">
    <property type="entry name" value="ACONITASE_1"/>
    <property type="match status" value="1"/>
</dbReference>
<dbReference type="SUPFAM" id="SSF53732">
    <property type="entry name" value="Aconitase iron-sulfur domain"/>
    <property type="match status" value="1"/>
</dbReference>
<keyword evidence="6" id="KW-0479">Metal-binding</keyword>
<comment type="catalytic activity">
    <reaction evidence="11">
        <text>citrate = D-threo-isocitrate</text>
        <dbReference type="Rhea" id="RHEA:10336"/>
        <dbReference type="ChEBI" id="CHEBI:15562"/>
        <dbReference type="ChEBI" id="CHEBI:16947"/>
        <dbReference type="EC" id="4.2.1.3"/>
    </reaction>
</comment>
<dbReference type="AlphaFoldDB" id="A0A3A4ZAV2"/>
<evidence type="ECO:0000259" key="14">
    <source>
        <dbReference type="Pfam" id="PF00694"/>
    </source>
</evidence>
<dbReference type="InterPro" id="IPR015928">
    <property type="entry name" value="Aconitase/3IPM_dehydase_swvl"/>
</dbReference>
<feature type="domain" description="Aconitase A/isopropylmalate dehydratase small subunit swivel" evidence="14">
    <location>
        <begin position="535"/>
        <end position="664"/>
    </location>
</feature>
<comment type="caution">
    <text evidence="15">The sequence shown here is derived from an EMBL/GenBank/DDBJ whole genome shotgun (WGS) entry which is preliminary data.</text>
</comment>
<sequence length="736" mass="81938">MTRIIGRMYNKLIAKPKTITEQILFEHLAGQNDNSVYISVRPDRLCMQDATAQMSLLQFMITDLPKTAIPTSLHCDHLIEFTKGSPKDLVAALSKNKEVYEFLLAAAKRYGMDFWEPGSGIIHQTILENYAIPGNLIIGTDSHTPNVGGLCVLGIGVGGAEAVDAMCGIPLEINKPKVLGVNLKGKLDGWNSPKDVILKVLSILGTKGGTGYILEYFGEGVNSLPATGRATITNMGAETGATSSIFPLDKKSMDYFSYTNNTSVLNLKKDLIEKYSHKKEILDDPRSFFDEVIEIDFDKLDIFISGPDSPDKLISLDAIKDASREHGFKTEISCSLIGSCTNSSYEDISRAADIAAQALKTGIKAKVPFYLTPGSRNIKNLIEKEGYLKTLTDFGAKILETACGPCVGMWNRTDLKQGKNTIAASYNRNFRKRIDGNIETDVFLMSPELATLFAITGNLSFNPEKDFLTTPNGKKLKIQPPKNYEISDIKLTKVNKGLAINLPDKKVEISIPNNSDRLKKLKPFPKLNPKDFINMRLLIKIKGKCTTDHISKAGEWLQYRGNLDKISGNLLLGAQNAFTEKIGMTFNLLRGEEQPISTVAREYKNKKINWIIVAEENYGEGSSREHAAMEPRYLGCKVIIAKSFARIHLTNLKKQGILALTFKNKDDYEKLYREDVISLEMIEDIKPGKTVKLKVKHSDGNVDKLEFDHTYNEQQLQWLTEGSSLNVISKKQKTRD</sequence>
<name>A0A3A4ZAV2_UNCKA</name>
<dbReference type="SUPFAM" id="SSF52016">
    <property type="entry name" value="LeuD/IlvD-like"/>
    <property type="match status" value="1"/>
</dbReference>
<dbReference type="PANTHER" id="PTHR43160">
    <property type="entry name" value="ACONITATE HYDRATASE B"/>
    <property type="match status" value="1"/>
</dbReference>
<dbReference type="PRINTS" id="PR00415">
    <property type="entry name" value="ACONITASE"/>
</dbReference>
<evidence type="ECO:0000256" key="2">
    <source>
        <dbReference type="ARBA" id="ARBA00004717"/>
    </source>
</evidence>
<evidence type="ECO:0000256" key="8">
    <source>
        <dbReference type="ARBA" id="ARBA00023004"/>
    </source>
</evidence>
<keyword evidence="5" id="KW-0816">Tricarboxylic acid cycle</keyword>
<dbReference type="InterPro" id="IPR050926">
    <property type="entry name" value="Aconitase/IPM_isomerase"/>
</dbReference>
<dbReference type="GO" id="GO:0005829">
    <property type="term" value="C:cytosol"/>
    <property type="evidence" value="ECO:0007669"/>
    <property type="project" value="TreeGrafter"/>
</dbReference>
<protein>
    <recommendedName>
        <fullName evidence="4">aconitate hydratase</fullName>
        <ecNumber evidence="4">4.2.1.3</ecNumber>
    </recommendedName>
    <alternativeName>
        <fullName evidence="12">Citrate hydro-lyase</fullName>
    </alternativeName>
</protein>
<evidence type="ECO:0000256" key="6">
    <source>
        <dbReference type="ARBA" id="ARBA00022723"/>
    </source>
</evidence>
<dbReference type="Gene3D" id="3.20.19.10">
    <property type="entry name" value="Aconitase, domain 4"/>
    <property type="match status" value="1"/>
</dbReference>
<keyword evidence="7" id="KW-0809">Transit peptide</keyword>
<comment type="similarity">
    <text evidence="3">Belongs to the aconitase/IPM isomerase family.</text>
</comment>
<gene>
    <name evidence="15" type="ORF">C4561_05515</name>
</gene>
<keyword evidence="8" id="KW-0408">Iron</keyword>
<keyword evidence="10 15" id="KW-0456">Lyase</keyword>
<dbReference type="Pfam" id="PF00694">
    <property type="entry name" value="Aconitase_C"/>
    <property type="match status" value="1"/>
</dbReference>
<feature type="domain" description="Aconitase/3-isopropylmalate dehydratase large subunit alpha/beta/alpha" evidence="13">
    <location>
        <begin position="21"/>
        <end position="457"/>
    </location>
</feature>
<dbReference type="Proteomes" id="UP000265540">
    <property type="component" value="Unassembled WGS sequence"/>
</dbReference>
<evidence type="ECO:0000313" key="15">
    <source>
        <dbReference type="EMBL" id="RJR26318.1"/>
    </source>
</evidence>
<dbReference type="Gene3D" id="3.30.499.10">
    <property type="entry name" value="Aconitase, domain 3"/>
    <property type="match status" value="2"/>
</dbReference>
<organism evidence="15 16">
    <name type="scientific">candidate division WWE3 bacterium</name>
    <dbReference type="NCBI Taxonomy" id="2053526"/>
    <lineage>
        <taxon>Bacteria</taxon>
        <taxon>Katanobacteria</taxon>
    </lineage>
</organism>
<proteinExistence type="inferred from homology"/>
<dbReference type="EMBL" id="QZJF01000023">
    <property type="protein sequence ID" value="RJR26318.1"/>
    <property type="molecule type" value="Genomic_DNA"/>
</dbReference>
<evidence type="ECO:0000256" key="1">
    <source>
        <dbReference type="ARBA" id="ARBA00001966"/>
    </source>
</evidence>
<evidence type="ECO:0000256" key="12">
    <source>
        <dbReference type="ARBA" id="ARBA00029682"/>
    </source>
</evidence>
<dbReference type="NCBIfam" id="NF005558">
    <property type="entry name" value="PRK07229.1"/>
    <property type="match status" value="1"/>
</dbReference>
<dbReference type="Gene3D" id="3.40.1060.10">
    <property type="entry name" value="Aconitase, Domain 2"/>
    <property type="match status" value="1"/>
</dbReference>
<dbReference type="GO" id="GO:0051539">
    <property type="term" value="F:4 iron, 4 sulfur cluster binding"/>
    <property type="evidence" value="ECO:0007669"/>
    <property type="project" value="InterPro"/>
</dbReference>
<evidence type="ECO:0000313" key="16">
    <source>
        <dbReference type="Proteomes" id="UP000265540"/>
    </source>
</evidence>
<dbReference type="NCBIfam" id="TIGR01340">
    <property type="entry name" value="aconitase_mito"/>
    <property type="match status" value="1"/>
</dbReference>
<dbReference type="GO" id="GO:0006099">
    <property type="term" value="P:tricarboxylic acid cycle"/>
    <property type="evidence" value="ECO:0007669"/>
    <property type="project" value="UniProtKB-UniPathway"/>
</dbReference>
<reference evidence="15 16" key="1">
    <citation type="journal article" date="2017" name="ISME J.">
        <title>Energy and carbon metabolisms in a deep terrestrial subsurface fluid microbial community.</title>
        <authorList>
            <person name="Momper L."/>
            <person name="Jungbluth S.P."/>
            <person name="Lee M.D."/>
            <person name="Amend J.P."/>
        </authorList>
    </citation>
    <scope>NUCLEOTIDE SEQUENCE [LARGE SCALE GENOMIC DNA]</scope>
    <source>
        <strain evidence="15">SURF_46</strain>
    </source>
</reference>
<evidence type="ECO:0000256" key="5">
    <source>
        <dbReference type="ARBA" id="ARBA00022532"/>
    </source>
</evidence>
<evidence type="ECO:0000256" key="3">
    <source>
        <dbReference type="ARBA" id="ARBA00007185"/>
    </source>
</evidence>
<evidence type="ECO:0000256" key="9">
    <source>
        <dbReference type="ARBA" id="ARBA00023014"/>
    </source>
</evidence>
<evidence type="ECO:0000256" key="11">
    <source>
        <dbReference type="ARBA" id="ARBA00023501"/>
    </source>
</evidence>